<dbReference type="GO" id="GO:0005829">
    <property type="term" value="C:cytosol"/>
    <property type="evidence" value="ECO:0007669"/>
    <property type="project" value="TreeGrafter"/>
</dbReference>
<evidence type="ECO:0000259" key="6">
    <source>
        <dbReference type="Pfam" id="PF25150"/>
    </source>
</evidence>
<evidence type="ECO:0000256" key="4">
    <source>
        <dbReference type="SAM" id="MobiDB-lite"/>
    </source>
</evidence>
<comment type="similarity">
    <text evidence="1">Belongs to the THADA family.</text>
</comment>
<keyword evidence="9" id="KW-1185">Reference proteome</keyword>
<dbReference type="InterPro" id="IPR019442">
    <property type="entry name" value="THADA/TRM732_DUF2428"/>
</dbReference>
<feature type="domain" description="DUF2428" evidence="5">
    <location>
        <begin position="632"/>
        <end position="858"/>
    </location>
</feature>
<evidence type="ECO:0000256" key="1">
    <source>
        <dbReference type="ARBA" id="ARBA00010409"/>
    </source>
</evidence>
<dbReference type="OrthoDB" id="73997at2759"/>
<dbReference type="EMBL" id="LKCN02000013">
    <property type="protein sequence ID" value="RCI10101.1"/>
    <property type="molecule type" value="Genomic_DNA"/>
</dbReference>
<dbReference type="Pfam" id="PF26523">
    <property type="entry name" value="Trm732_C"/>
    <property type="match status" value="1"/>
</dbReference>
<evidence type="ECO:0000256" key="3">
    <source>
        <dbReference type="SAM" id="Coils"/>
    </source>
</evidence>
<evidence type="ECO:0000259" key="7">
    <source>
        <dbReference type="Pfam" id="PF25151"/>
    </source>
</evidence>
<feature type="domain" description="tRNA (32-2'-O)-methyltransferase regulator THADA-like C-terminal TPR repeats region" evidence="7">
    <location>
        <begin position="860"/>
        <end position="1004"/>
    </location>
</feature>
<comment type="caution">
    <text evidence="8">The sequence shown here is derived from an EMBL/GenBank/DDBJ whole genome shotgun (WGS) entry which is preliminary data.</text>
</comment>
<dbReference type="PANTHER" id="PTHR14387:SF0">
    <property type="entry name" value="DUF2428 DOMAIN-CONTAINING PROTEIN"/>
    <property type="match status" value="1"/>
</dbReference>
<dbReference type="InterPro" id="IPR056842">
    <property type="entry name" value="THADA-like_TPR_C"/>
</dbReference>
<dbReference type="Gene3D" id="1.25.10.10">
    <property type="entry name" value="Leucine-rich Repeat Variant"/>
    <property type="match status" value="1"/>
</dbReference>
<dbReference type="InterPro" id="IPR051954">
    <property type="entry name" value="tRNA_methyltransferase_THADA"/>
</dbReference>
<proteinExistence type="inferred from homology"/>
<dbReference type="InterPro" id="IPR056843">
    <property type="entry name" value="THADA-like_TPR"/>
</dbReference>
<keyword evidence="2" id="KW-0819">tRNA processing</keyword>
<dbReference type="GO" id="GO:0030488">
    <property type="term" value="P:tRNA methylation"/>
    <property type="evidence" value="ECO:0007669"/>
    <property type="project" value="TreeGrafter"/>
</dbReference>
<evidence type="ECO:0000259" key="5">
    <source>
        <dbReference type="Pfam" id="PF10350"/>
    </source>
</evidence>
<feature type="compositionally biased region" description="Acidic residues" evidence="4">
    <location>
        <begin position="1431"/>
        <end position="1446"/>
    </location>
</feature>
<dbReference type="InterPro" id="IPR011989">
    <property type="entry name" value="ARM-like"/>
</dbReference>
<feature type="coiled-coil region" evidence="3">
    <location>
        <begin position="564"/>
        <end position="591"/>
    </location>
</feature>
<sequence length="1531" mass="171700">MEPGFIEPNSLNEQATVEWLETQDPGVQKSQAASLFARLLEEAKNPKSTSGQACPRLAGLVSKSLGSSSNQLRDWAFSKSVTLDLFHFYIDWDDADRHRSVKLLLDLIAQSVIKNPDRDEGTQTKQCIIDSLISTVTGRAVKPAAKSAMTCLDYFIKSGTLTLDDVFFSYSTYRKEPVQLNRCQVWRHFITDLFRWMGLHFVSLSAGRLVVSIYRCWRQENRQALEVPSVETWFEWLVGFACQDPILIDPIKNYILFPLFRDDRLEGLRFLDKINEAVSTHQHIDKTVFHLAALESGTRAGLVECSSSKSGCGQGNELPSLTLSPSILGEFLAQPDERVRILSLSVLVTSPSTTAPYTIDALKILRTHLSSLFSETNARVREQTSGKLRDMFRRLRGAIHVLTRSTSRSMVCSRIAVQLTECLEYHQDFLHFYMAFLCNELVPTASYQRHIASLKAANFILRMEAEAARKWKMREQLLVDFFDDKWMRALFDLLMDPFDDVRDGAATALKRLYIDFTTVDKVETPRTADAVVEVSRRAEELARRTSRADHSDGSSRVAQLHFLIQSAEEQTSCLKQKVRQLERKVSGAEKDLASAVLYEPLHGDLASLNRLWQVTMELKLSQPQLDAVTALQLDMVSLCERVWKAVRDVLCYDSPEGHLPHELEEVEGLETKSLLSFSFRAVNEASNLLRIMVLTTRNGVRNDFVSPTREVFERIGAFAFDQLASLRHRGALTTAGLLFATFCQQAKKMDTDLDMWYQEALRLIFSVTSTTRRSAGLPTIITGLLAANAHPSFEQIMDKLISIASLKVQGTGGLPQVHSYNCLREIFKVSSTNGRQWEEYLSPCLQLAANGLRSDVWAIRNSGLMLLRSLVDCLFGSHESKAMIETGWDGKANRLAYHRYPGIEAGLRDVLVSGHETLEGGISVLEIIRRGGPPESLRDEIEAEVQEYLACSFWQVRELAARTLSSCLLSNRRQWLPFMQGLFEKALEEGDPNLVHGILLTFKAVIQRLSEVAVDRLEVECPILTTLLSRYSIETRFVHCSDVVAAYVQVLNTVWSVQKANSRKPTPLAPIYPRQNHSIKGSVLLGKSTLIHKVYAAAASFQDDSIKQLRTLLLNQPAEVDTTSALREMADLFHSTASEQTVAELAELYVELCHRKSPAQTEALHSLIASLETLLGRGKTDMVPTRSVKKLWHHLCSQPIGPSLSYQIIRLSATIAILNGPPSLPAWAEMISEAGQDHQPLDSRLAASHALHSFFFFSSSSSSLAANPPINLDDETSLPALLALYDALSDDDEEVRAKAASAVQSVIQDQNTTNLVVPIEASRRLVNWLANHHGKSTTFKNEVADRIVGHKATTTIIKEDGSTTGWKPASQLLQTAKEEEEKFSLFATEKQNLYFEEIRETKSWLPFLPLLLPLRHHHHTQSQHTQSSHPEEDDDDDDDDDDEPSDALERLTGWLIEGLPHLGQMGQDGPLGWSSKPRVFAICSRLILASVALIRLRPSPALCEAARDARERLRTRDVSRLLTDGWEDASF</sequence>
<dbReference type="Proteomes" id="UP000253664">
    <property type="component" value="Unassembled WGS sequence"/>
</dbReference>
<dbReference type="STRING" id="1330021.A0A367L6Q2"/>
<dbReference type="Pfam" id="PF25151">
    <property type="entry name" value="TPR_Trm732_C"/>
    <property type="match status" value="1"/>
</dbReference>
<name>A0A367L6Q2_9HYPO</name>
<evidence type="ECO:0000256" key="2">
    <source>
        <dbReference type="ARBA" id="ARBA00022694"/>
    </source>
</evidence>
<dbReference type="Pfam" id="PF10350">
    <property type="entry name" value="DUF2428"/>
    <property type="match status" value="1"/>
</dbReference>
<keyword evidence="3" id="KW-0175">Coiled coil</keyword>
<reference evidence="8 9" key="1">
    <citation type="journal article" date="2015" name="BMC Genomics">
        <title>Insights from the genome of Ophiocordyceps polyrhachis-furcata to pathogenicity and host specificity in insect fungi.</title>
        <authorList>
            <person name="Wichadakul D."/>
            <person name="Kobmoo N."/>
            <person name="Ingsriswang S."/>
            <person name="Tangphatsornruang S."/>
            <person name="Chantasingh D."/>
            <person name="Luangsa-ard J.J."/>
            <person name="Eurwilaichitr L."/>
        </authorList>
    </citation>
    <scope>NUCLEOTIDE SEQUENCE [LARGE SCALE GENOMIC DNA]</scope>
    <source>
        <strain evidence="8 9">BCC 54312</strain>
    </source>
</reference>
<evidence type="ECO:0000313" key="8">
    <source>
        <dbReference type="EMBL" id="RCI10101.1"/>
    </source>
</evidence>
<feature type="domain" description="tRNA (32-2'-O)-methyltransferase regulator THADA-like TPR repeats region" evidence="6">
    <location>
        <begin position="231"/>
        <end position="503"/>
    </location>
</feature>
<dbReference type="InterPro" id="IPR016024">
    <property type="entry name" value="ARM-type_fold"/>
</dbReference>
<feature type="region of interest" description="Disordered" evidence="4">
    <location>
        <begin position="1418"/>
        <end position="1446"/>
    </location>
</feature>
<protein>
    <submittedName>
        <fullName evidence="8">Uncharacterized protein</fullName>
    </submittedName>
</protein>
<accession>A0A367L6Q2</accession>
<gene>
    <name evidence="8" type="ORF">L249_8411</name>
</gene>
<organism evidence="8 9">
    <name type="scientific">Ophiocordyceps polyrhachis-furcata BCC 54312</name>
    <dbReference type="NCBI Taxonomy" id="1330021"/>
    <lineage>
        <taxon>Eukaryota</taxon>
        <taxon>Fungi</taxon>
        <taxon>Dikarya</taxon>
        <taxon>Ascomycota</taxon>
        <taxon>Pezizomycotina</taxon>
        <taxon>Sordariomycetes</taxon>
        <taxon>Hypocreomycetidae</taxon>
        <taxon>Hypocreales</taxon>
        <taxon>Ophiocordycipitaceae</taxon>
        <taxon>Ophiocordyceps</taxon>
    </lineage>
</organism>
<evidence type="ECO:0000313" key="9">
    <source>
        <dbReference type="Proteomes" id="UP000253664"/>
    </source>
</evidence>
<dbReference type="SUPFAM" id="SSF48371">
    <property type="entry name" value="ARM repeat"/>
    <property type="match status" value="2"/>
</dbReference>
<dbReference type="Pfam" id="PF25150">
    <property type="entry name" value="TPR_Trm732"/>
    <property type="match status" value="1"/>
</dbReference>
<dbReference type="PANTHER" id="PTHR14387">
    <property type="entry name" value="THADA/DEATH RECEPTOR INTERACTING PROTEIN"/>
    <property type="match status" value="1"/>
</dbReference>